<proteinExistence type="predicted"/>
<feature type="region of interest" description="Disordered" evidence="1">
    <location>
        <begin position="60"/>
        <end position="103"/>
    </location>
</feature>
<accession>A0A4Z2HXW9</accession>
<keyword evidence="3" id="KW-1185">Reference proteome</keyword>
<organism evidence="2 3">
    <name type="scientific">Liparis tanakae</name>
    <name type="common">Tanaka's snailfish</name>
    <dbReference type="NCBI Taxonomy" id="230148"/>
    <lineage>
        <taxon>Eukaryota</taxon>
        <taxon>Metazoa</taxon>
        <taxon>Chordata</taxon>
        <taxon>Craniata</taxon>
        <taxon>Vertebrata</taxon>
        <taxon>Euteleostomi</taxon>
        <taxon>Actinopterygii</taxon>
        <taxon>Neopterygii</taxon>
        <taxon>Teleostei</taxon>
        <taxon>Neoteleostei</taxon>
        <taxon>Acanthomorphata</taxon>
        <taxon>Eupercaria</taxon>
        <taxon>Perciformes</taxon>
        <taxon>Cottioidei</taxon>
        <taxon>Cottales</taxon>
        <taxon>Liparidae</taxon>
        <taxon>Liparis</taxon>
    </lineage>
</organism>
<evidence type="ECO:0000313" key="2">
    <source>
        <dbReference type="EMBL" id="TNN69864.1"/>
    </source>
</evidence>
<gene>
    <name evidence="2" type="ORF">EYF80_019932</name>
</gene>
<comment type="caution">
    <text evidence="2">The sequence shown here is derived from an EMBL/GenBank/DDBJ whole genome shotgun (WGS) entry which is preliminary data.</text>
</comment>
<feature type="compositionally biased region" description="Low complexity" evidence="1">
    <location>
        <begin position="93"/>
        <end position="103"/>
    </location>
</feature>
<dbReference type="Proteomes" id="UP000314294">
    <property type="component" value="Unassembled WGS sequence"/>
</dbReference>
<protein>
    <submittedName>
        <fullName evidence="2">Uncharacterized protein</fullName>
    </submittedName>
</protein>
<dbReference type="EMBL" id="SRLO01000170">
    <property type="protein sequence ID" value="TNN69864.1"/>
    <property type="molecule type" value="Genomic_DNA"/>
</dbReference>
<name>A0A4Z2HXW9_9TELE</name>
<reference evidence="2 3" key="1">
    <citation type="submission" date="2019-03" db="EMBL/GenBank/DDBJ databases">
        <title>First draft genome of Liparis tanakae, snailfish: a comprehensive survey of snailfish specific genes.</title>
        <authorList>
            <person name="Kim W."/>
            <person name="Song I."/>
            <person name="Jeong J.-H."/>
            <person name="Kim D."/>
            <person name="Kim S."/>
            <person name="Ryu S."/>
            <person name="Song J.Y."/>
            <person name="Lee S.K."/>
        </authorList>
    </citation>
    <scope>NUCLEOTIDE SEQUENCE [LARGE SCALE GENOMIC DNA]</scope>
    <source>
        <tissue evidence="2">Muscle</tissue>
    </source>
</reference>
<evidence type="ECO:0000313" key="3">
    <source>
        <dbReference type="Proteomes" id="UP000314294"/>
    </source>
</evidence>
<sequence length="149" mass="15786">MAMLTVQTERSDKKGNQRMDAGFCCDMVGCRKQCQEAAVREPVERAHMFQHALWACASGPVGSPPQGGAREHSGMRVNSSRETEEVGSPPPSFLLGSLSSSNSPVSSISCCHWMGTAPVLNSVKNLLSLASNSMPLISENSAMSSVSLA</sequence>
<feature type="compositionally biased region" description="Basic and acidic residues" evidence="1">
    <location>
        <begin position="69"/>
        <end position="84"/>
    </location>
</feature>
<dbReference type="AlphaFoldDB" id="A0A4Z2HXW9"/>
<evidence type="ECO:0000256" key="1">
    <source>
        <dbReference type="SAM" id="MobiDB-lite"/>
    </source>
</evidence>